<dbReference type="InterPro" id="IPR043129">
    <property type="entry name" value="ATPase_NBD"/>
</dbReference>
<accession>A0AAN7BQE7</accession>
<keyword evidence="2" id="KW-0067">ATP-binding</keyword>
<dbReference type="CDD" id="cd10170">
    <property type="entry name" value="ASKHA_NBD_HSP70"/>
    <property type="match status" value="1"/>
</dbReference>
<keyword evidence="3" id="KW-0346">Stress response</keyword>
<reference evidence="3" key="2">
    <citation type="submission" date="2023-05" db="EMBL/GenBank/DDBJ databases">
        <authorList>
            <consortium name="Lawrence Berkeley National Laboratory"/>
            <person name="Steindorff A."/>
            <person name="Hensen N."/>
            <person name="Bonometti L."/>
            <person name="Westerberg I."/>
            <person name="Brannstrom I.O."/>
            <person name="Guillou S."/>
            <person name="Cros-Aarteil S."/>
            <person name="Calhoun S."/>
            <person name="Haridas S."/>
            <person name="Kuo A."/>
            <person name="Mondo S."/>
            <person name="Pangilinan J."/>
            <person name="Riley R."/>
            <person name="Labutti K."/>
            <person name="Andreopoulos B."/>
            <person name="Lipzen A."/>
            <person name="Chen C."/>
            <person name="Yanf M."/>
            <person name="Daum C."/>
            <person name="Ng V."/>
            <person name="Clum A."/>
            <person name="Ohm R."/>
            <person name="Martin F."/>
            <person name="Silar P."/>
            <person name="Natvig D."/>
            <person name="Lalanne C."/>
            <person name="Gautier V."/>
            <person name="Ament-Velasquez S.L."/>
            <person name="Kruys A."/>
            <person name="Hutchinson M.I."/>
            <person name="Powell A.J."/>
            <person name="Barry K."/>
            <person name="Miller A.N."/>
            <person name="Grigoriev I.V."/>
            <person name="Debuchy R."/>
            <person name="Gladieux P."/>
            <person name="Thoren M.H."/>
            <person name="Johannesson H."/>
        </authorList>
    </citation>
    <scope>NUCLEOTIDE SEQUENCE</scope>
    <source>
        <strain evidence="3">CBS 990.96</strain>
    </source>
</reference>
<evidence type="ECO:0000256" key="1">
    <source>
        <dbReference type="ARBA" id="ARBA00022741"/>
    </source>
</evidence>
<organism evidence="3 4">
    <name type="scientific">Podospora fimiseda</name>
    <dbReference type="NCBI Taxonomy" id="252190"/>
    <lineage>
        <taxon>Eukaryota</taxon>
        <taxon>Fungi</taxon>
        <taxon>Dikarya</taxon>
        <taxon>Ascomycota</taxon>
        <taxon>Pezizomycotina</taxon>
        <taxon>Sordariomycetes</taxon>
        <taxon>Sordariomycetidae</taxon>
        <taxon>Sordariales</taxon>
        <taxon>Podosporaceae</taxon>
        <taxon>Podospora</taxon>
    </lineage>
</organism>
<gene>
    <name evidence="3" type="ORF">QBC38DRAFT_454953</name>
</gene>
<dbReference type="Proteomes" id="UP001301958">
    <property type="component" value="Unassembled WGS sequence"/>
</dbReference>
<evidence type="ECO:0000256" key="2">
    <source>
        <dbReference type="ARBA" id="ARBA00022840"/>
    </source>
</evidence>
<dbReference type="GO" id="GO:0140662">
    <property type="term" value="F:ATP-dependent protein folding chaperone"/>
    <property type="evidence" value="ECO:0007669"/>
    <property type="project" value="InterPro"/>
</dbReference>
<sequence length="610" mass="67843">MSGATLCFGIDFGTTFSGVSWSFSGKPSEIHTVTKWPTKLHRNSDREKTPTEFCLITNPDGTEQVTWGYDVPLVSEPFRWFKLLLVEKDQLPEHLHTSDELAAARKKMEQQGLTPVELVAKYLGELWKHTIKHVTNTLSENAVNECRFQIVLTVPAIWRDAARQKMTEAAEMAGILVSRPAGLTTLDLVSEPEAGALSTFSSMEGRPDIAQGDSILVVDAGGGTVDLISYTVESLTPFRLSECVEGSGGLCGAVFVDRSFQNFLRTRLTFPIWDNIPSKEMKKFLNSEWEHGIKQEFAGEDEGPFFLDLPPSCSGFGTELVLESGHVKEIFDHVVEDVIALVWQQIKGVQTRAGKPPKYVILVGGFGRCQYLGTSIRKIIDPGQTSVLQGAGAAPWTAVCRGAVLHGLNINRSSGGVSVQVSSRIARAHYGIALDPVFKPGYHDESDKYWDALNQVYRAENQMDWYVLKGDDVLILRPKTRRLMMTYGLNTHLPSTQLERKLRVYASREEPPPSRMRCSTTIHEISQVHMTCPVRFQDLPLGTNQDGTFYRRWYYQVKVITNGSSASVEVYDDDLEGIDIDSAKMLGTKRINVDCGHENCGEGLARLSLT</sequence>
<evidence type="ECO:0000313" key="4">
    <source>
        <dbReference type="Proteomes" id="UP001301958"/>
    </source>
</evidence>
<dbReference type="PANTHER" id="PTHR14187:SF5">
    <property type="entry name" value="HEAT SHOCK 70 KDA PROTEIN 12A"/>
    <property type="match status" value="1"/>
</dbReference>
<dbReference type="SUPFAM" id="SSF53067">
    <property type="entry name" value="Actin-like ATPase domain"/>
    <property type="match status" value="2"/>
</dbReference>
<dbReference type="AlphaFoldDB" id="A0AAN7BQE7"/>
<comment type="caution">
    <text evidence="3">The sequence shown here is derived from an EMBL/GenBank/DDBJ whole genome shotgun (WGS) entry which is preliminary data.</text>
</comment>
<proteinExistence type="predicted"/>
<dbReference type="Gene3D" id="3.30.420.40">
    <property type="match status" value="1"/>
</dbReference>
<keyword evidence="1" id="KW-0547">Nucleotide-binding</keyword>
<dbReference type="GO" id="GO:0005524">
    <property type="term" value="F:ATP binding"/>
    <property type="evidence" value="ECO:0007669"/>
    <property type="project" value="UniProtKB-KW"/>
</dbReference>
<evidence type="ECO:0000313" key="3">
    <source>
        <dbReference type="EMBL" id="KAK4227811.1"/>
    </source>
</evidence>
<name>A0AAN7BQE7_9PEZI</name>
<dbReference type="PRINTS" id="PR00301">
    <property type="entry name" value="HEATSHOCK70"/>
</dbReference>
<protein>
    <submittedName>
        <fullName evidence="3">Heat shock 70 kDa protein 12B</fullName>
    </submittedName>
</protein>
<dbReference type="PANTHER" id="PTHR14187">
    <property type="entry name" value="ALPHA KINASE/ELONGATION FACTOR 2 KINASE"/>
    <property type="match status" value="1"/>
</dbReference>
<reference evidence="3" key="1">
    <citation type="journal article" date="2023" name="Mol. Phylogenet. Evol.">
        <title>Genome-scale phylogeny and comparative genomics of the fungal order Sordariales.</title>
        <authorList>
            <person name="Hensen N."/>
            <person name="Bonometti L."/>
            <person name="Westerberg I."/>
            <person name="Brannstrom I.O."/>
            <person name="Guillou S."/>
            <person name="Cros-Aarteil S."/>
            <person name="Calhoun S."/>
            <person name="Haridas S."/>
            <person name="Kuo A."/>
            <person name="Mondo S."/>
            <person name="Pangilinan J."/>
            <person name="Riley R."/>
            <person name="LaButti K."/>
            <person name="Andreopoulos B."/>
            <person name="Lipzen A."/>
            <person name="Chen C."/>
            <person name="Yan M."/>
            <person name="Daum C."/>
            <person name="Ng V."/>
            <person name="Clum A."/>
            <person name="Steindorff A."/>
            <person name="Ohm R.A."/>
            <person name="Martin F."/>
            <person name="Silar P."/>
            <person name="Natvig D.O."/>
            <person name="Lalanne C."/>
            <person name="Gautier V."/>
            <person name="Ament-Velasquez S.L."/>
            <person name="Kruys A."/>
            <person name="Hutchinson M.I."/>
            <person name="Powell A.J."/>
            <person name="Barry K."/>
            <person name="Miller A.N."/>
            <person name="Grigoriev I.V."/>
            <person name="Debuchy R."/>
            <person name="Gladieux P."/>
            <person name="Hiltunen Thoren M."/>
            <person name="Johannesson H."/>
        </authorList>
    </citation>
    <scope>NUCLEOTIDE SEQUENCE</scope>
    <source>
        <strain evidence="3">CBS 990.96</strain>
    </source>
</reference>
<dbReference type="EMBL" id="MU865327">
    <property type="protein sequence ID" value="KAK4227811.1"/>
    <property type="molecule type" value="Genomic_DNA"/>
</dbReference>
<dbReference type="InterPro" id="IPR013126">
    <property type="entry name" value="Hsp_70_fam"/>
</dbReference>
<dbReference type="Pfam" id="PF00012">
    <property type="entry name" value="HSP70"/>
    <property type="match status" value="1"/>
</dbReference>
<keyword evidence="4" id="KW-1185">Reference proteome</keyword>